<dbReference type="InterPro" id="IPR036874">
    <property type="entry name" value="Carbonic_anhydrase_sf"/>
</dbReference>
<accession>A0ABY1NXN4</accession>
<evidence type="ECO:0000256" key="1">
    <source>
        <dbReference type="ARBA" id="ARBA00006217"/>
    </source>
</evidence>
<dbReference type="Proteomes" id="UP001157911">
    <property type="component" value="Unassembled WGS sequence"/>
</dbReference>
<comment type="similarity">
    <text evidence="1">Belongs to the beta-class carbonic anhydrase family.</text>
</comment>
<reference evidence="2 3" key="1">
    <citation type="submission" date="2017-05" db="EMBL/GenBank/DDBJ databases">
        <authorList>
            <person name="Varghese N."/>
            <person name="Submissions S."/>
        </authorList>
    </citation>
    <scope>NUCLEOTIDE SEQUENCE [LARGE SCALE GENOMIC DNA]</scope>
    <source>
        <strain evidence="2 3">DSM 15522</strain>
    </source>
</reference>
<dbReference type="InterPro" id="IPR001765">
    <property type="entry name" value="Carbonic_anhydrase"/>
</dbReference>
<organism evidence="2 3">
    <name type="scientific">Desulfurobacterium pacificum</name>
    <dbReference type="NCBI Taxonomy" id="240166"/>
    <lineage>
        <taxon>Bacteria</taxon>
        <taxon>Pseudomonadati</taxon>
        <taxon>Aquificota</taxon>
        <taxon>Aquificia</taxon>
        <taxon>Desulfurobacteriales</taxon>
        <taxon>Desulfurobacteriaceae</taxon>
        <taxon>Desulfurobacterium</taxon>
    </lineage>
</organism>
<proteinExistence type="inferred from homology"/>
<gene>
    <name evidence="2" type="ORF">SAMN06265339_1689</name>
</gene>
<comment type="caution">
    <text evidence="2">The sequence shown here is derived from an EMBL/GenBank/DDBJ whole genome shotgun (WGS) entry which is preliminary data.</text>
</comment>
<dbReference type="SUPFAM" id="SSF53056">
    <property type="entry name" value="beta-carbonic anhydrase, cab"/>
    <property type="match status" value="1"/>
</dbReference>
<dbReference type="Pfam" id="PF00484">
    <property type="entry name" value="Pro_CA"/>
    <property type="match status" value="1"/>
</dbReference>
<keyword evidence="3" id="KW-1185">Reference proteome</keyword>
<dbReference type="EMBL" id="FXUB01000007">
    <property type="protein sequence ID" value="SMP19520.1"/>
    <property type="molecule type" value="Genomic_DNA"/>
</dbReference>
<sequence length="213" mass="24208">MEAVKVIEKLLLRDCAVKEEPSHHDCCIVTTSSIVWRLSSLFPESYIIANSAVQAFPNLTSIYYAVKELSVPLVAIAGSSALDLEKFVSFEFQASEVEFKLLKKIYEENSDIIVSLYEEDEKSRKAALMEINIDVQIEKLLSIPELSEKIEKKELLLCGFVLDEACVYGERSGFYLINLNGLKDPEEIRNSDLLSSIPESLKERKIKRIHLQF</sequence>
<evidence type="ECO:0000313" key="3">
    <source>
        <dbReference type="Proteomes" id="UP001157911"/>
    </source>
</evidence>
<name>A0ABY1NXN4_9BACT</name>
<evidence type="ECO:0000313" key="2">
    <source>
        <dbReference type="EMBL" id="SMP19520.1"/>
    </source>
</evidence>
<dbReference type="RefSeq" id="WP_283401126.1">
    <property type="nucleotide sequence ID" value="NZ_FXUB01000007.1"/>
</dbReference>
<protein>
    <submittedName>
        <fullName evidence="2">Carbonic anhydrase</fullName>
    </submittedName>
</protein>